<dbReference type="AlphaFoldDB" id="A0A7W6AP99"/>
<dbReference type="Proteomes" id="UP000517759">
    <property type="component" value="Unassembled WGS sequence"/>
</dbReference>
<evidence type="ECO:0000313" key="3">
    <source>
        <dbReference type="Proteomes" id="UP000517759"/>
    </source>
</evidence>
<protein>
    <submittedName>
        <fullName evidence="2">Uncharacterized protein</fullName>
    </submittedName>
</protein>
<organism evidence="2 3">
    <name type="scientific">Methylobacterium brachythecii</name>
    <dbReference type="NCBI Taxonomy" id="1176177"/>
    <lineage>
        <taxon>Bacteria</taxon>
        <taxon>Pseudomonadati</taxon>
        <taxon>Pseudomonadota</taxon>
        <taxon>Alphaproteobacteria</taxon>
        <taxon>Hyphomicrobiales</taxon>
        <taxon>Methylobacteriaceae</taxon>
        <taxon>Methylobacterium</taxon>
    </lineage>
</organism>
<dbReference type="RefSeq" id="WP_183513256.1">
    <property type="nucleotide sequence ID" value="NZ_BSPG01000016.1"/>
</dbReference>
<name>A0A7W6AP99_9HYPH</name>
<sequence length="115" mass="12817">MRSTVSDPKPVCREIDPSLSDKGRGILSHWLSVAIGRTSRRMNTEPSPSQRSASAPGVDPSFAESEHALIVSLEAALQKTLQDRSDETTFRLRVLLEMVMIELAKLEKRKTINKN</sequence>
<feature type="region of interest" description="Disordered" evidence="1">
    <location>
        <begin position="37"/>
        <end position="60"/>
    </location>
</feature>
<gene>
    <name evidence="2" type="ORF">GGR33_005007</name>
</gene>
<feature type="compositionally biased region" description="Polar residues" evidence="1">
    <location>
        <begin position="44"/>
        <end position="53"/>
    </location>
</feature>
<evidence type="ECO:0000256" key="1">
    <source>
        <dbReference type="SAM" id="MobiDB-lite"/>
    </source>
</evidence>
<comment type="caution">
    <text evidence="2">The sequence shown here is derived from an EMBL/GenBank/DDBJ whole genome shotgun (WGS) entry which is preliminary data.</text>
</comment>
<reference evidence="2 3" key="1">
    <citation type="submission" date="2020-08" db="EMBL/GenBank/DDBJ databases">
        <title>Genomic Encyclopedia of Type Strains, Phase IV (KMG-IV): sequencing the most valuable type-strain genomes for metagenomic binning, comparative biology and taxonomic classification.</title>
        <authorList>
            <person name="Goeker M."/>
        </authorList>
    </citation>
    <scope>NUCLEOTIDE SEQUENCE [LARGE SCALE GENOMIC DNA]</scope>
    <source>
        <strain evidence="2 3">DSM 24105</strain>
    </source>
</reference>
<accession>A0A7W6AP99</accession>
<evidence type="ECO:0000313" key="2">
    <source>
        <dbReference type="EMBL" id="MBB3905469.1"/>
    </source>
</evidence>
<proteinExistence type="predicted"/>
<dbReference type="EMBL" id="JACIDN010000012">
    <property type="protein sequence ID" value="MBB3905469.1"/>
    <property type="molecule type" value="Genomic_DNA"/>
</dbReference>